<dbReference type="AlphaFoldDB" id="A0AA35TQ14"/>
<name>A0AA35TQ14_GEOBA</name>
<evidence type="ECO:0000313" key="1">
    <source>
        <dbReference type="EMBL" id="CAI8051646.1"/>
    </source>
</evidence>
<dbReference type="Proteomes" id="UP001174909">
    <property type="component" value="Unassembled WGS sequence"/>
</dbReference>
<comment type="caution">
    <text evidence="1">The sequence shown here is derived from an EMBL/GenBank/DDBJ whole genome shotgun (WGS) entry which is preliminary data.</text>
</comment>
<evidence type="ECO:0000313" key="2">
    <source>
        <dbReference type="Proteomes" id="UP001174909"/>
    </source>
</evidence>
<keyword evidence="2" id="KW-1185">Reference proteome</keyword>
<accession>A0AA35TQ14</accession>
<protein>
    <submittedName>
        <fullName evidence="1">Uncharacterized protein</fullName>
    </submittedName>
</protein>
<sequence length="85" mass="9303">MNEYAGLTLGVKENQQTTVLTLVHELYDQSSILILDNDRAVVGLEQTSMSVSEDVGVVELCAVVLFPRISCPISFPFEVRLSTTA</sequence>
<gene>
    <name evidence="1" type="ORF">GBAR_LOCUS28279</name>
</gene>
<dbReference type="EMBL" id="CASHTH010003954">
    <property type="protein sequence ID" value="CAI8051646.1"/>
    <property type="molecule type" value="Genomic_DNA"/>
</dbReference>
<reference evidence="1" key="1">
    <citation type="submission" date="2023-03" db="EMBL/GenBank/DDBJ databases">
        <authorList>
            <person name="Steffen K."/>
            <person name="Cardenas P."/>
        </authorList>
    </citation>
    <scope>NUCLEOTIDE SEQUENCE</scope>
</reference>
<organism evidence="1 2">
    <name type="scientific">Geodia barretti</name>
    <name type="common">Barrett's horny sponge</name>
    <dbReference type="NCBI Taxonomy" id="519541"/>
    <lineage>
        <taxon>Eukaryota</taxon>
        <taxon>Metazoa</taxon>
        <taxon>Porifera</taxon>
        <taxon>Demospongiae</taxon>
        <taxon>Heteroscleromorpha</taxon>
        <taxon>Tetractinellida</taxon>
        <taxon>Astrophorina</taxon>
        <taxon>Geodiidae</taxon>
        <taxon>Geodia</taxon>
    </lineage>
</organism>
<proteinExistence type="predicted"/>